<proteinExistence type="predicted"/>
<feature type="compositionally biased region" description="Polar residues" evidence="1">
    <location>
        <begin position="1"/>
        <end position="23"/>
    </location>
</feature>
<name>A0AAD7F063_9AGAR</name>
<organism evidence="2 3">
    <name type="scientific">Mycena albidolilacea</name>
    <dbReference type="NCBI Taxonomy" id="1033008"/>
    <lineage>
        <taxon>Eukaryota</taxon>
        <taxon>Fungi</taxon>
        <taxon>Dikarya</taxon>
        <taxon>Basidiomycota</taxon>
        <taxon>Agaricomycotina</taxon>
        <taxon>Agaricomycetes</taxon>
        <taxon>Agaricomycetidae</taxon>
        <taxon>Agaricales</taxon>
        <taxon>Marasmiineae</taxon>
        <taxon>Mycenaceae</taxon>
        <taxon>Mycena</taxon>
    </lineage>
</organism>
<comment type="caution">
    <text evidence="2">The sequence shown here is derived from an EMBL/GenBank/DDBJ whole genome shotgun (WGS) entry which is preliminary data.</text>
</comment>
<sequence length="209" mass="23034">MAAISRTFSAQTNVKETMSTSKSAAGIPALAQSNPGRKEITRESETRGLSRFWSFVNYESRSMSQPPVGRNGPGENVATAAHYCELPQRWLYSLIMRHKILQNVFLTQIRADSIDTFARQLSGTGVAVPPQCVTLSRQWGDNASAVRVNASATKHKFKPLIRRIKGLELADSSFNSLIGGEFRWHVGSTILAISFGSIECKFKSVLGVW</sequence>
<dbReference type="Proteomes" id="UP001218218">
    <property type="component" value="Unassembled WGS sequence"/>
</dbReference>
<dbReference type="AlphaFoldDB" id="A0AAD7F063"/>
<evidence type="ECO:0000313" key="3">
    <source>
        <dbReference type="Proteomes" id="UP001218218"/>
    </source>
</evidence>
<accession>A0AAD7F063</accession>
<keyword evidence="3" id="KW-1185">Reference proteome</keyword>
<evidence type="ECO:0000256" key="1">
    <source>
        <dbReference type="SAM" id="MobiDB-lite"/>
    </source>
</evidence>
<feature type="region of interest" description="Disordered" evidence="1">
    <location>
        <begin position="1"/>
        <end position="26"/>
    </location>
</feature>
<reference evidence="2" key="1">
    <citation type="submission" date="2023-03" db="EMBL/GenBank/DDBJ databases">
        <title>Massive genome expansion in bonnet fungi (Mycena s.s.) driven by repeated elements and novel gene families across ecological guilds.</title>
        <authorList>
            <consortium name="Lawrence Berkeley National Laboratory"/>
            <person name="Harder C.B."/>
            <person name="Miyauchi S."/>
            <person name="Viragh M."/>
            <person name="Kuo A."/>
            <person name="Thoen E."/>
            <person name="Andreopoulos B."/>
            <person name="Lu D."/>
            <person name="Skrede I."/>
            <person name="Drula E."/>
            <person name="Henrissat B."/>
            <person name="Morin E."/>
            <person name="Kohler A."/>
            <person name="Barry K."/>
            <person name="LaButti K."/>
            <person name="Morin E."/>
            <person name="Salamov A."/>
            <person name="Lipzen A."/>
            <person name="Mereny Z."/>
            <person name="Hegedus B."/>
            <person name="Baldrian P."/>
            <person name="Stursova M."/>
            <person name="Weitz H."/>
            <person name="Taylor A."/>
            <person name="Grigoriev I.V."/>
            <person name="Nagy L.G."/>
            <person name="Martin F."/>
            <person name="Kauserud H."/>
        </authorList>
    </citation>
    <scope>NUCLEOTIDE SEQUENCE</scope>
    <source>
        <strain evidence="2">CBHHK002</strain>
    </source>
</reference>
<gene>
    <name evidence="2" type="ORF">DFH08DRAFT_802137</name>
</gene>
<dbReference type="EMBL" id="JARIHO010000007">
    <property type="protein sequence ID" value="KAJ7358302.1"/>
    <property type="molecule type" value="Genomic_DNA"/>
</dbReference>
<evidence type="ECO:0000313" key="2">
    <source>
        <dbReference type="EMBL" id="KAJ7358302.1"/>
    </source>
</evidence>
<protein>
    <submittedName>
        <fullName evidence="2">Uncharacterized protein</fullName>
    </submittedName>
</protein>